<keyword evidence="2" id="KW-1185">Reference proteome</keyword>
<name>A0A1S9PAZ2_9SPHI</name>
<dbReference type="RefSeq" id="WP_078349713.1">
    <property type="nucleotide sequence ID" value="NZ_MBTF01000034.1"/>
</dbReference>
<dbReference type="Gene3D" id="1.10.3210.10">
    <property type="entry name" value="Hypothetical protein af1432"/>
    <property type="match status" value="1"/>
</dbReference>
<protein>
    <recommendedName>
        <fullName evidence="3">HD domain-containing protein</fullName>
    </recommendedName>
</protein>
<proteinExistence type="predicted"/>
<dbReference type="STRING" id="1792845.BC343_09985"/>
<sequence length="198" mass="22520">MSKAALLRDAETYVTQLLSSQLSADMHFHNMVHTRRVVAATKDIVAHSPISKSDARIVEIAAWFHDTGYCYAYAGHEDSSIAIAATFLTQQGMDEGFINKVTGCIRATQMPQNPQNLLEQILCDADLYHLSVPEYTERSALLRREWAIRLKKAYTDREWTQSNISLLTHHTYFTNYGKTVLQKRKLDNIDALLANFPK</sequence>
<comment type="caution">
    <text evidence="1">The sequence shown here is derived from an EMBL/GenBank/DDBJ whole genome shotgun (WGS) entry which is preliminary data.</text>
</comment>
<evidence type="ECO:0000313" key="2">
    <source>
        <dbReference type="Proteomes" id="UP000189739"/>
    </source>
</evidence>
<reference evidence="1 2" key="1">
    <citation type="submission" date="2016-07" db="EMBL/GenBank/DDBJ databases">
        <title>Genomic analysis of zinc-resistant bacterium Mucilaginibacter pedocola TBZ30.</title>
        <authorList>
            <person name="Huang J."/>
            <person name="Tang J."/>
        </authorList>
    </citation>
    <scope>NUCLEOTIDE SEQUENCE [LARGE SCALE GENOMIC DNA]</scope>
    <source>
        <strain evidence="1 2">TBZ30</strain>
    </source>
</reference>
<dbReference type="EMBL" id="MBTF01000034">
    <property type="protein sequence ID" value="OOQ57987.1"/>
    <property type="molecule type" value="Genomic_DNA"/>
</dbReference>
<dbReference type="Proteomes" id="UP000189739">
    <property type="component" value="Unassembled WGS sequence"/>
</dbReference>
<organism evidence="1 2">
    <name type="scientific">Mucilaginibacter pedocola</name>
    <dbReference type="NCBI Taxonomy" id="1792845"/>
    <lineage>
        <taxon>Bacteria</taxon>
        <taxon>Pseudomonadati</taxon>
        <taxon>Bacteroidota</taxon>
        <taxon>Sphingobacteriia</taxon>
        <taxon>Sphingobacteriales</taxon>
        <taxon>Sphingobacteriaceae</taxon>
        <taxon>Mucilaginibacter</taxon>
    </lineage>
</organism>
<dbReference type="InterPro" id="IPR003607">
    <property type="entry name" value="HD/PDEase_dom"/>
</dbReference>
<dbReference type="SUPFAM" id="SSF109604">
    <property type="entry name" value="HD-domain/PDEase-like"/>
    <property type="match status" value="1"/>
</dbReference>
<evidence type="ECO:0000313" key="1">
    <source>
        <dbReference type="EMBL" id="OOQ57987.1"/>
    </source>
</evidence>
<evidence type="ECO:0008006" key="3">
    <source>
        <dbReference type="Google" id="ProtNLM"/>
    </source>
</evidence>
<dbReference type="AlphaFoldDB" id="A0A1S9PAZ2"/>
<dbReference type="OrthoDB" id="5728337at2"/>
<accession>A0A1S9PAZ2</accession>
<dbReference type="CDD" id="cd00077">
    <property type="entry name" value="HDc"/>
    <property type="match status" value="1"/>
</dbReference>
<gene>
    <name evidence="1" type="ORF">BC343_09985</name>
</gene>